<dbReference type="PROSITE" id="PS50850">
    <property type="entry name" value="MFS"/>
    <property type="match status" value="1"/>
</dbReference>
<feature type="transmembrane region" description="Helical" evidence="5">
    <location>
        <begin position="272"/>
        <end position="291"/>
    </location>
</feature>
<dbReference type="PANTHER" id="PTHR23528:SF1">
    <property type="entry name" value="MAJOR FACILITATOR SUPERFAMILY (MFS) PROFILE DOMAIN-CONTAINING PROTEIN"/>
    <property type="match status" value="1"/>
</dbReference>
<organism evidence="7 8">
    <name type="scientific">Amycolatopsis marina</name>
    <dbReference type="NCBI Taxonomy" id="490629"/>
    <lineage>
        <taxon>Bacteria</taxon>
        <taxon>Bacillati</taxon>
        <taxon>Actinomycetota</taxon>
        <taxon>Actinomycetes</taxon>
        <taxon>Pseudonocardiales</taxon>
        <taxon>Pseudonocardiaceae</taxon>
        <taxon>Amycolatopsis</taxon>
    </lineage>
</organism>
<dbReference type="Proteomes" id="UP000243799">
    <property type="component" value="Unassembled WGS sequence"/>
</dbReference>
<keyword evidence="4 5" id="KW-0472">Membrane</keyword>
<feature type="transmembrane region" description="Helical" evidence="5">
    <location>
        <begin position="60"/>
        <end position="83"/>
    </location>
</feature>
<keyword evidence="8" id="KW-1185">Reference proteome</keyword>
<dbReference type="STRING" id="490629.SAMN05216266_12235"/>
<evidence type="ECO:0000313" key="8">
    <source>
        <dbReference type="Proteomes" id="UP000243799"/>
    </source>
</evidence>
<name>A0A1I1C6Y3_9PSEU</name>
<gene>
    <name evidence="7" type="ORF">SAMN05216266_12235</name>
</gene>
<proteinExistence type="predicted"/>
<dbReference type="PANTHER" id="PTHR23528">
    <property type="match status" value="1"/>
</dbReference>
<evidence type="ECO:0000259" key="6">
    <source>
        <dbReference type="PROSITE" id="PS50850"/>
    </source>
</evidence>
<dbReference type="InterPro" id="IPR011701">
    <property type="entry name" value="MFS"/>
</dbReference>
<feature type="transmembrane region" description="Helical" evidence="5">
    <location>
        <begin position="95"/>
        <end position="128"/>
    </location>
</feature>
<dbReference type="AlphaFoldDB" id="A0A1I1C6Y3"/>
<evidence type="ECO:0000256" key="3">
    <source>
        <dbReference type="ARBA" id="ARBA00022989"/>
    </source>
</evidence>
<dbReference type="GO" id="GO:0005886">
    <property type="term" value="C:plasma membrane"/>
    <property type="evidence" value="ECO:0007669"/>
    <property type="project" value="UniProtKB-SubCell"/>
</dbReference>
<dbReference type="Pfam" id="PF07690">
    <property type="entry name" value="MFS_1"/>
    <property type="match status" value="1"/>
</dbReference>
<sequence>MTTGARGTRTALDEPTTPVPLGWTLRLSAAVLGFSMAVVAPIQILLPLQIEEIDAADKETSLAVVTGCAAVVSILAAPIAGALSDRTTSRRGRRHPWILGGALLCAIALVTLSVQATVLGVGLCWMVAQGAQNSMFAGLTATVPDQVPVRQRGFVSAFAGLPLPLGLVLGVLLVTVIVPSRTGGYLALAVLVVLLALPFVLGTPDPRLLPEQRPPFELRRFVRGFWISPRRHPDFAWAAVARLAIQLANSIATLYLLYFLRDELDFANPSGGVFVLTLVYTAGILSTSVLAGRMSDRSGRRKIYVAVSSVVIAVAMLMLSVWHEWIAVVIAAGILGLGYGVYVAIDNALITQVLPTAHDRAKDLGIVNLANTAPQALAPMIAGAIIALLDSYTVLYLSAGVIALAGAVLVLPIRSVR</sequence>
<dbReference type="OrthoDB" id="7584869at2"/>
<feature type="transmembrane region" description="Helical" evidence="5">
    <location>
        <begin position="394"/>
        <end position="413"/>
    </location>
</feature>
<feature type="transmembrane region" description="Helical" evidence="5">
    <location>
        <begin position="184"/>
        <end position="203"/>
    </location>
</feature>
<dbReference type="InterPro" id="IPR020846">
    <property type="entry name" value="MFS_dom"/>
</dbReference>
<feature type="transmembrane region" description="Helical" evidence="5">
    <location>
        <begin position="154"/>
        <end position="178"/>
    </location>
</feature>
<accession>A0A1I1C6Y3</accession>
<feature type="transmembrane region" description="Helical" evidence="5">
    <location>
        <begin position="325"/>
        <end position="345"/>
    </location>
</feature>
<keyword evidence="3 5" id="KW-1133">Transmembrane helix</keyword>
<dbReference type="RefSeq" id="WP_091677479.1">
    <property type="nucleotide sequence ID" value="NZ_FOKG01000022.1"/>
</dbReference>
<evidence type="ECO:0000313" key="7">
    <source>
        <dbReference type="EMBL" id="SFB58435.1"/>
    </source>
</evidence>
<comment type="subcellular location">
    <subcellularLocation>
        <location evidence="1">Cell membrane</location>
        <topology evidence="1">Multi-pass membrane protein</topology>
    </subcellularLocation>
</comment>
<keyword evidence="2 5" id="KW-0812">Transmembrane</keyword>
<evidence type="ECO:0000256" key="2">
    <source>
        <dbReference type="ARBA" id="ARBA00022692"/>
    </source>
</evidence>
<reference evidence="8" key="1">
    <citation type="submission" date="2016-10" db="EMBL/GenBank/DDBJ databases">
        <authorList>
            <person name="Varghese N."/>
            <person name="Submissions S."/>
        </authorList>
    </citation>
    <scope>NUCLEOTIDE SEQUENCE [LARGE SCALE GENOMIC DNA]</scope>
    <source>
        <strain evidence="8">CGMCC 4.3568</strain>
    </source>
</reference>
<feature type="transmembrane region" description="Helical" evidence="5">
    <location>
        <begin position="27"/>
        <end position="48"/>
    </location>
</feature>
<feature type="transmembrane region" description="Helical" evidence="5">
    <location>
        <begin position="303"/>
        <end position="319"/>
    </location>
</feature>
<evidence type="ECO:0000256" key="4">
    <source>
        <dbReference type="ARBA" id="ARBA00023136"/>
    </source>
</evidence>
<protein>
    <submittedName>
        <fullName evidence="7">Na+/melibiose symporter</fullName>
    </submittedName>
</protein>
<dbReference type="SUPFAM" id="SSF103473">
    <property type="entry name" value="MFS general substrate transporter"/>
    <property type="match status" value="1"/>
</dbReference>
<feature type="domain" description="Major facilitator superfamily (MFS) profile" evidence="6">
    <location>
        <begin position="21"/>
        <end position="417"/>
    </location>
</feature>
<dbReference type="Gene3D" id="1.20.1250.20">
    <property type="entry name" value="MFS general substrate transporter like domains"/>
    <property type="match status" value="2"/>
</dbReference>
<dbReference type="CDD" id="cd06174">
    <property type="entry name" value="MFS"/>
    <property type="match status" value="1"/>
</dbReference>
<evidence type="ECO:0000256" key="5">
    <source>
        <dbReference type="SAM" id="Phobius"/>
    </source>
</evidence>
<dbReference type="InterPro" id="IPR036259">
    <property type="entry name" value="MFS_trans_sf"/>
</dbReference>
<dbReference type="GO" id="GO:0022857">
    <property type="term" value="F:transmembrane transporter activity"/>
    <property type="evidence" value="ECO:0007669"/>
    <property type="project" value="InterPro"/>
</dbReference>
<dbReference type="EMBL" id="FOKG01000022">
    <property type="protein sequence ID" value="SFB58435.1"/>
    <property type="molecule type" value="Genomic_DNA"/>
</dbReference>
<feature type="transmembrane region" description="Helical" evidence="5">
    <location>
        <begin position="366"/>
        <end position="388"/>
    </location>
</feature>
<evidence type="ECO:0000256" key="1">
    <source>
        <dbReference type="ARBA" id="ARBA00004651"/>
    </source>
</evidence>